<dbReference type="PANTHER" id="PTHR11455:SF9">
    <property type="entry name" value="CRYPTOCHROME CIRCADIAN CLOCK 5 ISOFORM X1"/>
    <property type="match status" value="1"/>
</dbReference>
<dbReference type="Gene3D" id="3.40.50.620">
    <property type="entry name" value="HUPs"/>
    <property type="match status" value="1"/>
</dbReference>
<dbReference type="PATRIC" id="fig|1193502.14.peg.1369"/>
<dbReference type="SUPFAM" id="SSF52425">
    <property type="entry name" value="Cryptochrome/photolyase, N-terminal domain"/>
    <property type="match status" value="1"/>
</dbReference>
<feature type="binding site" evidence="4">
    <location>
        <begin position="358"/>
        <end position="360"/>
    </location>
    <ligand>
        <name>FAD</name>
        <dbReference type="ChEBI" id="CHEBI:57692"/>
    </ligand>
</feature>
<keyword evidence="8" id="KW-1185">Reference proteome</keyword>
<comment type="similarity">
    <text evidence="5">Belongs to the DNA photolyase family.</text>
</comment>
<dbReference type="AlphaFoldDB" id="A0A1D7TJC8"/>
<proteinExistence type="inferred from homology"/>
<dbReference type="STRING" id="1193502.SHALO_1349"/>
<dbReference type="InterPro" id="IPR005101">
    <property type="entry name" value="Cryptochr/Photolyase_FAD-bd"/>
</dbReference>
<feature type="binding site" evidence="4">
    <location>
        <position position="215"/>
    </location>
    <ligand>
        <name>FAD</name>
        <dbReference type="ChEBI" id="CHEBI:57692"/>
    </ligand>
</feature>
<evidence type="ECO:0000259" key="6">
    <source>
        <dbReference type="PROSITE" id="PS51645"/>
    </source>
</evidence>
<keyword evidence="7" id="KW-0456">Lyase</keyword>
<dbReference type="EC" id="4.1.99.3" evidence="7"/>
<evidence type="ECO:0000313" key="7">
    <source>
        <dbReference type="EMBL" id="AOO65125.1"/>
    </source>
</evidence>
<dbReference type="Gene3D" id="1.25.40.80">
    <property type="match status" value="1"/>
</dbReference>
<organism evidence="7 8">
    <name type="scientific">Sulfurospirillum halorespirans DSM 13726</name>
    <dbReference type="NCBI Taxonomy" id="1193502"/>
    <lineage>
        <taxon>Bacteria</taxon>
        <taxon>Pseudomonadati</taxon>
        <taxon>Campylobacterota</taxon>
        <taxon>Epsilonproteobacteria</taxon>
        <taxon>Campylobacterales</taxon>
        <taxon>Sulfurospirillaceae</taxon>
        <taxon>Sulfurospirillum</taxon>
    </lineage>
</organism>
<dbReference type="PANTHER" id="PTHR11455">
    <property type="entry name" value="CRYPTOCHROME"/>
    <property type="match status" value="1"/>
</dbReference>
<dbReference type="KEGG" id="shal:SHALO_1349"/>
<accession>A0A1D7TJC8</accession>
<comment type="cofactor">
    <cofactor evidence="1">
        <name>(6R)-5,10-methylene-5,6,7,8-tetrahydrofolate</name>
        <dbReference type="ChEBI" id="CHEBI:15636"/>
    </cofactor>
</comment>
<evidence type="ECO:0000256" key="4">
    <source>
        <dbReference type="PIRSR" id="PIRSR602081-1"/>
    </source>
</evidence>
<dbReference type="InterPro" id="IPR006050">
    <property type="entry name" value="DNA_photolyase_N"/>
</dbReference>
<dbReference type="GO" id="GO:0071949">
    <property type="term" value="F:FAD binding"/>
    <property type="evidence" value="ECO:0007669"/>
    <property type="project" value="TreeGrafter"/>
</dbReference>
<comment type="cofactor">
    <cofactor evidence="4">
        <name>FAD</name>
        <dbReference type="ChEBI" id="CHEBI:57692"/>
    </cofactor>
    <text evidence="4">Binds 1 FAD per subunit.</text>
</comment>
<evidence type="ECO:0000256" key="2">
    <source>
        <dbReference type="ARBA" id="ARBA00022630"/>
    </source>
</evidence>
<dbReference type="GO" id="GO:0003677">
    <property type="term" value="F:DNA binding"/>
    <property type="evidence" value="ECO:0007669"/>
    <property type="project" value="TreeGrafter"/>
</dbReference>
<feature type="binding site" evidence="4">
    <location>
        <position position="261"/>
    </location>
    <ligand>
        <name>FAD</name>
        <dbReference type="ChEBI" id="CHEBI:57692"/>
    </ligand>
</feature>
<dbReference type="InterPro" id="IPR036155">
    <property type="entry name" value="Crypto/Photolyase_N_sf"/>
</dbReference>
<dbReference type="Proteomes" id="UP000094609">
    <property type="component" value="Chromosome"/>
</dbReference>
<feature type="binding site" evidence="4">
    <location>
        <begin position="227"/>
        <end position="231"/>
    </location>
    <ligand>
        <name>FAD</name>
        <dbReference type="ChEBI" id="CHEBI:57692"/>
    </ligand>
</feature>
<dbReference type="PRINTS" id="PR00147">
    <property type="entry name" value="DNAPHOTLYASE"/>
</dbReference>
<evidence type="ECO:0000256" key="5">
    <source>
        <dbReference type="RuleBase" id="RU004182"/>
    </source>
</evidence>
<keyword evidence="3 4" id="KW-0274">FAD</keyword>
<dbReference type="Pfam" id="PF03441">
    <property type="entry name" value="FAD_binding_7"/>
    <property type="match status" value="1"/>
</dbReference>
<evidence type="ECO:0000256" key="1">
    <source>
        <dbReference type="ARBA" id="ARBA00001932"/>
    </source>
</evidence>
<dbReference type="InterPro" id="IPR002081">
    <property type="entry name" value="Cryptochrome/DNA_photolyase_1"/>
</dbReference>
<feature type="binding site" evidence="4">
    <location>
        <begin position="264"/>
        <end position="271"/>
    </location>
    <ligand>
        <name>FAD</name>
        <dbReference type="ChEBI" id="CHEBI:57692"/>
    </ligand>
</feature>
<dbReference type="InterPro" id="IPR036134">
    <property type="entry name" value="Crypto/Photolyase_FAD-like_sf"/>
</dbReference>
<dbReference type="Pfam" id="PF00875">
    <property type="entry name" value="DNA_photolyase"/>
    <property type="match status" value="1"/>
</dbReference>
<dbReference type="Gene3D" id="1.10.579.10">
    <property type="entry name" value="DNA Cyclobutane Dipyrimidine Photolyase, subunit A, domain 3"/>
    <property type="match status" value="1"/>
</dbReference>
<gene>
    <name evidence="7" type="ORF">SHALO_1349</name>
</gene>
<dbReference type="PROSITE" id="PS51645">
    <property type="entry name" value="PHR_CRY_ALPHA_BETA"/>
    <property type="match status" value="1"/>
</dbReference>
<dbReference type="GO" id="GO:0003904">
    <property type="term" value="F:deoxyribodipyrimidine photo-lyase activity"/>
    <property type="evidence" value="ECO:0007669"/>
    <property type="project" value="UniProtKB-EC"/>
</dbReference>
<name>A0A1D7TJC8_9BACT</name>
<feature type="domain" description="Photolyase/cryptochrome alpha/beta" evidence="6">
    <location>
        <begin position="1"/>
        <end position="120"/>
    </location>
</feature>
<dbReference type="RefSeq" id="WP_069477930.1">
    <property type="nucleotide sequence ID" value="NZ_CP017111.1"/>
</dbReference>
<keyword evidence="2 4" id="KW-0285">Flavoprotein</keyword>
<evidence type="ECO:0000256" key="3">
    <source>
        <dbReference type="ARBA" id="ARBA00022827"/>
    </source>
</evidence>
<keyword evidence="5" id="KW-0157">Chromophore</keyword>
<dbReference type="SUPFAM" id="SSF48173">
    <property type="entry name" value="Cryptochrome/photolyase FAD-binding domain"/>
    <property type="match status" value="1"/>
</dbReference>
<dbReference type="InterPro" id="IPR014729">
    <property type="entry name" value="Rossmann-like_a/b/a_fold"/>
</dbReference>
<dbReference type="GO" id="GO:0009416">
    <property type="term" value="P:response to light stimulus"/>
    <property type="evidence" value="ECO:0007669"/>
    <property type="project" value="TreeGrafter"/>
</dbReference>
<sequence length="452" mass="52875">MKKILWFRRDLRVHDSMLLATEGEVLPIFIFDTNILNSLEKNDKRVSFIFEQVLKLKTDLKAMGLDLALFYGTPLEVFTYLKTLEFSEVYASVDYDSYAKERDAKIAEMLSFHALNDCYLFEPNEVLKKDGSPYLVFTPYYRACQALYTQFYALEYARAQQSLTNFDYNALWSIQDGAKTALHVKLESMGFEPLHVNVLEPQKALEIFTCKVDSYAEKRDFLDEDATSHLSVHLRFGTLSIREIVRFLVNLKKQSHVTEPFFRQLIFREFYAYLLYHFPKLEWENYKYSPPVSKDEDAYERFIKAETGYPLIDAAVMELLTTGLMHNRARMVVGSFFTKHLMLPWQKGEVFFAKYLLDYDASANILSWQWCAGTGIDPQPYFRIFNPYAQSLKFDKEARYIKRYLPILSDVPASSLHKEVYLMSHDIAGYPKPLIGHESARKRFLSEFARAH</sequence>
<evidence type="ECO:0000313" key="8">
    <source>
        <dbReference type="Proteomes" id="UP000094609"/>
    </source>
</evidence>
<reference evidence="8" key="1">
    <citation type="submission" date="2016-08" db="EMBL/GenBank/DDBJ databases">
        <title>Complete genome sequence of the organohalide-respiring Epsilonproteobacterium Sulfurospirillum halorespirans.</title>
        <authorList>
            <person name="Goris T."/>
            <person name="Zimmermann J."/>
            <person name="Schenz B."/>
            <person name="Lemos M."/>
            <person name="Hackermueller J."/>
            <person name="Diekert G."/>
        </authorList>
    </citation>
    <scope>NUCLEOTIDE SEQUENCE [LARGE SCALE GENOMIC DNA]</scope>
    <source>
        <strain>DSM 13726</strain>
        <strain evidence="8">PCE-M2</strain>
    </source>
</reference>
<protein>
    <submittedName>
        <fullName evidence="7">Deoxyribodipyrimidine photolyase</fullName>
        <ecNumber evidence="7">4.1.99.3</ecNumber>
    </submittedName>
</protein>
<dbReference type="EMBL" id="CP017111">
    <property type="protein sequence ID" value="AOO65125.1"/>
    <property type="molecule type" value="Genomic_DNA"/>
</dbReference>